<dbReference type="OrthoDB" id="6493944at2759"/>
<dbReference type="GO" id="GO:0015137">
    <property type="term" value="F:citrate transmembrane transporter activity"/>
    <property type="evidence" value="ECO:0007669"/>
    <property type="project" value="TreeGrafter"/>
</dbReference>
<protein>
    <submittedName>
        <fullName evidence="7">Uncharacterized protein</fullName>
    </submittedName>
</protein>
<evidence type="ECO:0000313" key="8">
    <source>
        <dbReference type="Proteomes" id="UP000663879"/>
    </source>
</evidence>
<comment type="subcellular location">
    <subcellularLocation>
        <location evidence="1">Membrane</location>
        <topology evidence="1">Multi-pass membrane protein</topology>
    </subcellularLocation>
</comment>
<dbReference type="GO" id="GO:0015141">
    <property type="term" value="F:succinate transmembrane transporter activity"/>
    <property type="evidence" value="ECO:0007669"/>
    <property type="project" value="TreeGrafter"/>
</dbReference>
<evidence type="ECO:0000256" key="3">
    <source>
        <dbReference type="ARBA" id="ARBA00022692"/>
    </source>
</evidence>
<feature type="transmembrane region" description="Helical" evidence="6">
    <location>
        <begin position="12"/>
        <end position="31"/>
    </location>
</feature>
<dbReference type="InterPro" id="IPR001898">
    <property type="entry name" value="SLC13A/DASS"/>
</dbReference>
<evidence type="ECO:0000256" key="6">
    <source>
        <dbReference type="SAM" id="Phobius"/>
    </source>
</evidence>
<feature type="transmembrane region" description="Helical" evidence="6">
    <location>
        <begin position="491"/>
        <end position="509"/>
    </location>
</feature>
<feature type="transmembrane region" description="Helical" evidence="6">
    <location>
        <begin position="226"/>
        <end position="253"/>
    </location>
</feature>
<keyword evidence="4 6" id="KW-1133">Transmembrane helix</keyword>
<comment type="similarity">
    <text evidence="2">Belongs to the SLC13A/DASS transporter (TC 2.A.47) family. NADC subfamily.</text>
</comment>
<accession>A0A813U9T2</accession>
<keyword evidence="3 6" id="KW-0812">Transmembrane</keyword>
<evidence type="ECO:0000313" key="7">
    <source>
        <dbReference type="EMBL" id="CAF0823698.1"/>
    </source>
</evidence>
<dbReference type="Proteomes" id="UP000663879">
    <property type="component" value="Unassembled WGS sequence"/>
</dbReference>
<dbReference type="AlphaFoldDB" id="A0A813U9T2"/>
<dbReference type="PANTHER" id="PTHR10283">
    <property type="entry name" value="SOLUTE CARRIER FAMILY 13 MEMBER"/>
    <property type="match status" value="1"/>
</dbReference>
<feature type="transmembrane region" description="Helical" evidence="6">
    <location>
        <begin position="322"/>
        <end position="342"/>
    </location>
</feature>
<dbReference type="EMBL" id="CAJNOC010000981">
    <property type="protein sequence ID" value="CAF0823698.1"/>
    <property type="molecule type" value="Genomic_DNA"/>
</dbReference>
<evidence type="ECO:0000256" key="1">
    <source>
        <dbReference type="ARBA" id="ARBA00004141"/>
    </source>
</evidence>
<sequence length="540" mass="60677">MSCYWIVECFPISITSLLPVFLFPIFGIMKAKEVSKIYFHDNVMFIFSSLIIGLGIETTGLHEKLALRICMSVGSEPKWILLGIMSATGFLSVWISNTATASMILPIVVSLVKQLVILDPDFQEQVEINGQKVSSIEMNSFESSATLKDLKDEDIRIELKEEISKIQDDDEDVFRTKNAKNLIKAFCLSITYAATIGGTGSLIGTSSNIVFKGFFETRHPEDAMNFFTFMLYSIPISFILIVVCWVVLCLVWFPKGKFIGVSSREGGSTSISKIIRDKYENLGPYTWEQKSIGFWFILVVTLWITRDLYFVPGWGVLFKKDYITDTSSAILVLILICAWPKDNPFTSDTYEPLMTWKKIEKLFPWSLIFLIGGSLAMAEGCEKSGLSLWFGDFLEKVLPKQKVLLFIVITVFSVFGTEFISNISMASIMLPILDSLAETYGYSYYYVLLPQAIAVNFSYMFPAAAPSNAVVFAGGYLTLTDMIKTGIILKLFAFIVLFLASHTWLELIFKIPDIPTINNSTTLITTTEFITEIIANSTYV</sequence>
<keyword evidence="8" id="KW-1185">Reference proteome</keyword>
<dbReference type="PANTHER" id="PTHR10283:SF82">
    <property type="entry name" value="SOLUTE CARRIER FAMILY 13 MEMBER 2"/>
    <property type="match status" value="1"/>
</dbReference>
<feature type="transmembrane region" description="Helical" evidence="6">
    <location>
        <begin position="80"/>
        <end position="105"/>
    </location>
</feature>
<feature type="transmembrane region" description="Helical" evidence="6">
    <location>
        <begin position="403"/>
        <end position="433"/>
    </location>
</feature>
<organism evidence="7 8">
    <name type="scientific">Brachionus calyciflorus</name>
    <dbReference type="NCBI Taxonomy" id="104777"/>
    <lineage>
        <taxon>Eukaryota</taxon>
        <taxon>Metazoa</taxon>
        <taxon>Spiralia</taxon>
        <taxon>Gnathifera</taxon>
        <taxon>Rotifera</taxon>
        <taxon>Eurotatoria</taxon>
        <taxon>Monogononta</taxon>
        <taxon>Pseudotrocha</taxon>
        <taxon>Ploima</taxon>
        <taxon>Brachionidae</taxon>
        <taxon>Brachionus</taxon>
    </lineage>
</organism>
<dbReference type="GO" id="GO:0005886">
    <property type="term" value="C:plasma membrane"/>
    <property type="evidence" value="ECO:0007669"/>
    <property type="project" value="TreeGrafter"/>
</dbReference>
<reference evidence="7" key="1">
    <citation type="submission" date="2021-02" db="EMBL/GenBank/DDBJ databases">
        <authorList>
            <person name="Nowell W R."/>
        </authorList>
    </citation>
    <scope>NUCLEOTIDE SEQUENCE</scope>
    <source>
        <strain evidence="7">Ploen Becks lab</strain>
    </source>
</reference>
<name>A0A813U9T2_9BILA</name>
<feature type="transmembrane region" description="Helical" evidence="6">
    <location>
        <begin position="292"/>
        <end position="310"/>
    </location>
</feature>
<proteinExistence type="inferred from homology"/>
<evidence type="ECO:0000256" key="4">
    <source>
        <dbReference type="ARBA" id="ARBA00022989"/>
    </source>
</evidence>
<gene>
    <name evidence="7" type="ORF">OXX778_LOCUS7604</name>
</gene>
<keyword evidence="5 6" id="KW-0472">Membrane</keyword>
<evidence type="ECO:0000256" key="2">
    <source>
        <dbReference type="ARBA" id="ARBA00006772"/>
    </source>
</evidence>
<feature type="transmembrane region" description="Helical" evidence="6">
    <location>
        <begin position="453"/>
        <end position="479"/>
    </location>
</feature>
<feature type="transmembrane region" description="Helical" evidence="6">
    <location>
        <begin position="43"/>
        <end position="60"/>
    </location>
</feature>
<comment type="caution">
    <text evidence="7">The sequence shown here is derived from an EMBL/GenBank/DDBJ whole genome shotgun (WGS) entry which is preliminary data.</text>
</comment>
<evidence type="ECO:0000256" key="5">
    <source>
        <dbReference type="ARBA" id="ARBA00023136"/>
    </source>
</evidence>
<dbReference type="Pfam" id="PF00939">
    <property type="entry name" value="Na_sulph_symp"/>
    <property type="match status" value="1"/>
</dbReference>